<evidence type="ECO:0000256" key="1">
    <source>
        <dbReference type="SAM" id="Phobius"/>
    </source>
</evidence>
<feature type="transmembrane region" description="Helical" evidence="1">
    <location>
        <begin position="189"/>
        <end position="209"/>
    </location>
</feature>
<dbReference type="EMBL" id="CAHIKZ030000613">
    <property type="protein sequence ID" value="CAE1229346.1"/>
    <property type="molecule type" value="Genomic_DNA"/>
</dbReference>
<sequence>MSPQPHHGFLRFLTPPHIFLYMYPASCLSASLTHPSCLFLSCISLSLHPPASSLSLSLHFTPCQDFAPTPCLCAHLRRLCAPPPRRVFAHPLLLSVSLSLHHVYFLFYSFISYTLPSACFSISFSLFIFKHIVFFFFVFAVIRLFSDFSSSCLFSSTFSYLEWIFFLFLRILPFVFKIVNFFASLSTPFSFLMLHFPPTAIFFPACISFSDSLHVLNVLYCRRLSFSFCYMISSFLILIKKI</sequence>
<evidence type="ECO:0000313" key="3">
    <source>
        <dbReference type="Proteomes" id="UP000597762"/>
    </source>
</evidence>
<accession>A0A812BID6</accession>
<dbReference type="Proteomes" id="UP000597762">
    <property type="component" value="Unassembled WGS sequence"/>
</dbReference>
<dbReference type="AlphaFoldDB" id="A0A812BID6"/>
<protein>
    <submittedName>
        <fullName evidence="2">Uncharacterized protein</fullName>
    </submittedName>
</protein>
<feature type="transmembrane region" description="Helical" evidence="1">
    <location>
        <begin position="163"/>
        <end position="183"/>
    </location>
</feature>
<reference evidence="2" key="1">
    <citation type="submission" date="2021-01" db="EMBL/GenBank/DDBJ databases">
        <authorList>
            <person name="Li R."/>
            <person name="Bekaert M."/>
        </authorList>
    </citation>
    <scope>NUCLEOTIDE SEQUENCE</scope>
    <source>
        <strain evidence="2">Farmed</strain>
    </source>
</reference>
<keyword evidence="1" id="KW-0472">Membrane</keyword>
<keyword evidence="1" id="KW-1133">Transmembrane helix</keyword>
<feature type="transmembrane region" description="Helical" evidence="1">
    <location>
        <begin position="87"/>
        <end position="108"/>
    </location>
</feature>
<gene>
    <name evidence="2" type="ORF">SPHA_17250</name>
</gene>
<keyword evidence="1" id="KW-0812">Transmembrane</keyword>
<comment type="caution">
    <text evidence="2">The sequence shown here is derived from an EMBL/GenBank/DDBJ whole genome shotgun (WGS) entry which is preliminary data.</text>
</comment>
<evidence type="ECO:0000313" key="2">
    <source>
        <dbReference type="EMBL" id="CAE1229346.1"/>
    </source>
</evidence>
<feature type="transmembrane region" description="Helical" evidence="1">
    <location>
        <begin position="221"/>
        <end position="239"/>
    </location>
</feature>
<feature type="transmembrane region" description="Helical" evidence="1">
    <location>
        <begin position="120"/>
        <end position="142"/>
    </location>
</feature>
<organism evidence="2 3">
    <name type="scientific">Acanthosepion pharaonis</name>
    <name type="common">Pharaoh cuttlefish</name>
    <name type="synonym">Sepia pharaonis</name>
    <dbReference type="NCBI Taxonomy" id="158019"/>
    <lineage>
        <taxon>Eukaryota</taxon>
        <taxon>Metazoa</taxon>
        <taxon>Spiralia</taxon>
        <taxon>Lophotrochozoa</taxon>
        <taxon>Mollusca</taxon>
        <taxon>Cephalopoda</taxon>
        <taxon>Coleoidea</taxon>
        <taxon>Decapodiformes</taxon>
        <taxon>Sepiida</taxon>
        <taxon>Sepiina</taxon>
        <taxon>Sepiidae</taxon>
        <taxon>Acanthosepion</taxon>
    </lineage>
</organism>
<proteinExistence type="predicted"/>
<keyword evidence="3" id="KW-1185">Reference proteome</keyword>
<name>A0A812BID6_ACAPH</name>